<evidence type="ECO:0000259" key="3">
    <source>
        <dbReference type="SMART" id="SM00363"/>
    </source>
</evidence>
<dbReference type="InterPro" id="IPR000748">
    <property type="entry name" value="PsdUridine_synth_RsuA/RluB/E/F"/>
</dbReference>
<dbReference type="Gene3D" id="3.10.290.10">
    <property type="entry name" value="RNA-binding S4 domain"/>
    <property type="match status" value="1"/>
</dbReference>
<dbReference type="SMART" id="SM00363">
    <property type="entry name" value="S4"/>
    <property type="match status" value="1"/>
</dbReference>
<dbReference type="AlphaFoldDB" id="A0A382UYW2"/>
<comment type="similarity">
    <text evidence="1">Belongs to the pseudouridine synthase RsuA family.</text>
</comment>
<dbReference type="InterPro" id="IPR036986">
    <property type="entry name" value="S4_RNA-bd_sf"/>
</dbReference>
<reference evidence="4" key="1">
    <citation type="submission" date="2018-05" db="EMBL/GenBank/DDBJ databases">
        <authorList>
            <person name="Lanie J.A."/>
            <person name="Ng W.-L."/>
            <person name="Kazmierczak K.M."/>
            <person name="Andrzejewski T.M."/>
            <person name="Davidsen T.M."/>
            <person name="Wayne K.J."/>
            <person name="Tettelin H."/>
            <person name="Glass J.I."/>
            <person name="Rusch D."/>
            <person name="Podicherti R."/>
            <person name="Tsui H.-C.T."/>
            <person name="Winkler M.E."/>
        </authorList>
    </citation>
    <scope>NUCLEOTIDE SEQUENCE</scope>
</reference>
<dbReference type="Pfam" id="PF01479">
    <property type="entry name" value="S4"/>
    <property type="match status" value="1"/>
</dbReference>
<dbReference type="InterPro" id="IPR018496">
    <property type="entry name" value="PsdUridine_synth_RsuA/RluB_CS"/>
</dbReference>
<accession>A0A382UYW2</accession>
<dbReference type="SUPFAM" id="SSF55120">
    <property type="entry name" value="Pseudouridine synthase"/>
    <property type="match status" value="1"/>
</dbReference>
<dbReference type="PROSITE" id="PS50889">
    <property type="entry name" value="S4"/>
    <property type="match status" value="1"/>
</dbReference>
<protein>
    <recommendedName>
        <fullName evidence="3">RNA-binding S4 domain-containing protein</fullName>
    </recommendedName>
</protein>
<dbReference type="PROSITE" id="PS01149">
    <property type="entry name" value="PSI_RSU"/>
    <property type="match status" value="1"/>
</dbReference>
<dbReference type="CDD" id="cd02870">
    <property type="entry name" value="PseudoU_synth_RsuA_like"/>
    <property type="match status" value="1"/>
</dbReference>
<dbReference type="SUPFAM" id="SSF55174">
    <property type="entry name" value="Alpha-L RNA-binding motif"/>
    <property type="match status" value="1"/>
</dbReference>
<evidence type="ECO:0000313" key="4">
    <source>
        <dbReference type="EMBL" id="SVD39419.1"/>
    </source>
</evidence>
<evidence type="ECO:0000256" key="2">
    <source>
        <dbReference type="ARBA" id="ARBA00023235"/>
    </source>
</evidence>
<dbReference type="GO" id="GO:0001522">
    <property type="term" value="P:pseudouridine synthesis"/>
    <property type="evidence" value="ECO:0007669"/>
    <property type="project" value="InterPro"/>
</dbReference>
<sequence>MKNPDSDEPVRIQKVIAQAGVASRRAAEDLIRAGEVLLNGEIVRQMGRKMLIGKDHLSVEGRQVIISQQQKTEVYALYKPKNCITTLNDPQGRVTINDFFPQTSARLFPVGRLDYDAEGLILLTNDGDLAHQLMHPRHKVSKGYFVKVRGIVENKALSELRKGPVIDDRRHQQVRVKILHNVNDKTWLELFLREGTNRQIKKMFQKIGYPVQKIKRFQIGSIMLGDLQSGESRALSPKEI</sequence>
<dbReference type="Gene3D" id="3.30.70.580">
    <property type="entry name" value="Pseudouridine synthase I, catalytic domain, N-terminal subdomain"/>
    <property type="match status" value="1"/>
</dbReference>
<dbReference type="InterPro" id="IPR006145">
    <property type="entry name" value="PsdUridine_synth_RsuA/RluA"/>
</dbReference>
<dbReference type="Gene3D" id="3.30.70.1560">
    <property type="entry name" value="Alpha-L RNA-binding motif"/>
    <property type="match status" value="1"/>
</dbReference>
<dbReference type="CDD" id="cd00165">
    <property type="entry name" value="S4"/>
    <property type="match status" value="1"/>
</dbReference>
<proteinExistence type="inferred from homology"/>
<gene>
    <name evidence="4" type="ORF">METZ01_LOCUS392273</name>
</gene>
<feature type="non-terminal residue" evidence="4">
    <location>
        <position position="240"/>
    </location>
</feature>
<dbReference type="Pfam" id="PF00849">
    <property type="entry name" value="PseudoU_synth_2"/>
    <property type="match status" value="1"/>
</dbReference>
<dbReference type="PANTHER" id="PTHR47683:SF2">
    <property type="entry name" value="RNA-BINDING S4 DOMAIN-CONTAINING PROTEIN"/>
    <property type="match status" value="1"/>
</dbReference>
<organism evidence="4">
    <name type="scientific">marine metagenome</name>
    <dbReference type="NCBI Taxonomy" id="408172"/>
    <lineage>
        <taxon>unclassified sequences</taxon>
        <taxon>metagenomes</taxon>
        <taxon>ecological metagenomes</taxon>
    </lineage>
</organism>
<dbReference type="InterPro" id="IPR002942">
    <property type="entry name" value="S4_RNA-bd"/>
</dbReference>
<dbReference type="InterPro" id="IPR020094">
    <property type="entry name" value="TruA/RsuA/RluB/E/F_N"/>
</dbReference>
<dbReference type="InterPro" id="IPR020103">
    <property type="entry name" value="PsdUridine_synth_cat_dom_sf"/>
</dbReference>
<evidence type="ECO:0000256" key="1">
    <source>
        <dbReference type="ARBA" id="ARBA00008348"/>
    </source>
</evidence>
<dbReference type="InterPro" id="IPR042092">
    <property type="entry name" value="PsdUridine_s_RsuA/RluB/E/F_cat"/>
</dbReference>
<dbReference type="InterPro" id="IPR050343">
    <property type="entry name" value="RsuA_PseudoU_synthase"/>
</dbReference>
<dbReference type="GO" id="GO:0003723">
    <property type="term" value="F:RNA binding"/>
    <property type="evidence" value="ECO:0007669"/>
    <property type="project" value="InterPro"/>
</dbReference>
<dbReference type="GO" id="GO:0009982">
    <property type="term" value="F:pseudouridine synthase activity"/>
    <property type="evidence" value="ECO:0007669"/>
    <property type="project" value="InterPro"/>
</dbReference>
<feature type="domain" description="RNA-binding S4" evidence="3">
    <location>
        <begin position="10"/>
        <end position="70"/>
    </location>
</feature>
<dbReference type="NCBIfam" id="TIGR00093">
    <property type="entry name" value="pseudouridine synthase"/>
    <property type="match status" value="1"/>
</dbReference>
<keyword evidence="2" id="KW-0413">Isomerase</keyword>
<name>A0A382UYW2_9ZZZZ</name>
<dbReference type="GO" id="GO:0006364">
    <property type="term" value="P:rRNA processing"/>
    <property type="evidence" value="ECO:0007669"/>
    <property type="project" value="UniProtKB-ARBA"/>
</dbReference>
<dbReference type="EMBL" id="UINC01147855">
    <property type="protein sequence ID" value="SVD39419.1"/>
    <property type="molecule type" value="Genomic_DNA"/>
</dbReference>
<dbReference type="PANTHER" id="PTHR47683">
    <property type="entry name" value="PSEUDOURIDINE SYNTHASE FAMILY PROTEIN-RELATED"/>
    <property type="match status" value="1"/>
</dbReference>